<sequence>MWQCSIAASADTCSVYSCGGGERVLLRNRALASPSPRSPRIQANRHKSRCKQQGTYTLTQTVIIASTSLPDLKLRCSSICAFNQSLCIAGAGEVQHGVMFVTSPVGRGRERV</sequence>
<evidence type="ECO:0000313" key="2">
    <source>
        <dbReference type="Proteomes" id="UP001168821"/>
    </source>
</evidence>
<dbReference type="Proteomes" id="UP001168821">
    <property type="component" value="Unassembled WGS sequence"/>
</dbReference>
<name>A0AA38HM11_9CUCU</name>
<reference evidence="1" key="1">
    <citation type="journal article" date="2023" name="G3 (Bethesda)">
        <title>Whole genome assemblies of Zophobas morio and Tenebrio molitor.</title>
        <authorList>
            <person name="Kaur S."/>
            <person name="Stinson S.A."/>
            <person name="diCenzo G.C."/>
        </authorList>
    </citation>
    <scope>NUCLEOTIDE SEQUENCE</scope>
    <source>
        <strain evidence="1">QUZm001</strain>
    </source>
</reference>
<accession>A0AA38HM11</accession>
<protein>
    <submittedName>
        <fullName evidence="1">Uncharacterized protein</fullName>
    </submittedName>
</protein>
<dbReference type="EMBL" id="JALNTZ010000010">
    <property type="protein sequence ID" value="KAJ3639581.1"/>
    <property type="molecule type" value="Genomic_DNA"/>
</dbReference>
<gene>
    <name evidence="1" type="ORF">Zmor_002932</name>
</gene>
<organism evidence="1 2">
    <name type="scientific">Zophobas morio</name>
    <dbReference type="NCBI Taxonomy" id="2755281"/>
    <lineage>
        <taxon>Eukaryota</taxon>
        <taxon>Metazoa</taxon>
        <taxon>Ecdysozoa</taxon>
        <taxon>Arthropoda</taxon>
        <taxon>Hexapoda</taxon>
        <taxon>Insecta</taxon>
        <taxon>Pterygota</taxon>
        <taxon>Neoptera</taxon>
        <taxon>Endopterygota</taxon>
        <taxon>Coleoptera</taxon>
        <taxon>Polyphaga</taxon>
        <taxon>Cucujiformia</taxon>
        <taxon>Tenebrionidae</taxon>
        <taxon>Zophobas</taxon>
    </lineage>
</organism>
<proteinExistence type="predicted"/>
<keyword evidence="2" id="KW-1185">Reference proteome</keyword>
<evidence type="ECO:0000313" key="1">
    <source>
        <dbReference type="EMBL" id="KAJ3639581.1"/>
    </source>
</evidence>
<dbReference type="AlphaFoldDB" id="A0AA38HM11"/>
<comment type="caution">
    <text evidence="1">The sequence shown here is derived from an EMBL/GenBank/DDBJ whole genome shotgun (WGS) entry which is preliminary data.</text>
</comment>